<dbReference type="AlphaFoldDB" id="D9PVH1"/>
<dbReference type="PANTHER" id="PTHR12526:SF629">
    <property type="entry name" value="TEICHURONIC ACID BIOSYNTHESIS GLYCOSYLTRANSFERASE TUAH-RELATED"/>
    <property type="match status" value="1"/>
</dbReference>
<keyword evidence="1 3" id="KW-0328">Glycosyltransferase</keyword>
<proteinExistence type="predicted"/>
<evidence type="ECO:0000256" key="2">
    <source>
        <dbReference type="ARBA" id="ARBA00022679"/>
    </source>
</evidence>
<dbReference type="OrthoDB" id="132546at2157"/>
<organism evidence="3 4">
    <name type="scientific">Methanothermobacter marburgensis (strain ATCC BAA-927 / DSM 2133 / JCM 14651 / NBRC 100331 / OCM 82 / Marburg)</name>
    <name type="common">Methanobacterium thermoautotrophicum</name>
    <dbReference type="NCBI Taxonomy" id="79929"/>
    <lineage>
        <taxon>Archaea</taxon>
        <taxon>Methanobacteriati</taxon>
        <taxon>Methanobacteriota</taxon>
        <taxon>Methanomada group</taxon>
        <taxon>Methanobacteria</taxon>
        <taxon>Methanobacteriales</taxon>
        <taxon>Methanobacteriaceae</taxon>
        <taxon>Methanothermobacter</taxon>
    </lineage>
</organism>
<reference key="1">
    <citation type="submission" date="2009-08" db="EMBL/GenBank/DDBJ databases">
        <title>The genome sequence of Methanothermobacter marburgensis.</title>
        <authorList>
            <person name="Kaster A."/>
            <person name="Seedorf H."/>
            <person name="Goenrich M."/>
            <person name="Wiezer A."/>
            <person name="Liesegang H."/>
            <person name="Thauer R."/>
            <person name="Gottschalk G."/>
        </authorList>
    </citation>
    <scope>NUCLEOTIDE SEQUENCE</scope>
    <source>
        <strain>Marburg</strain>
    </source>
</reference>
<dbReference type="CAZy" id="GT4">
    <property type="family name" value="Glycosyltransferase Family 4"/>
</dbReference>
<dbReference type="Pfam" id="PF13692">
    <property type="entry name" value="Glyco_trans_1_4"/>
    <property type="match status" value="1"/>
</dbReference>
<dbReference type="STRING" id="79929.MTBMA_c06240"/>
<evidence type="ECO:0000313" key="4">
    <source>
        <dbReference type="Proteomes" id="UP000000345"/>
    </source>
</evidence>
<dbReference type="PaxDb" id="79929-MTBMA_c06240"/>
<dbReference type="Gene3D" id="3.40.50.2000">
    <property type="entry name" value="Glycogen Phosphorylase B"/>
    <property type="match status" value="2"/>
</dbReference>
<name>D9PVH1_METTM</name>
<protein>
    <submittedName>
        <fullName evidence="3">Predicted glycosyltransferase</fullName>
        <ecNumber evidence="3">2.4.1.-</ecNumber>
    </submittedName>
</protein>
<dbReference type="EC" id="2.4.1.-" evidence="3"/>
<dbReference type="Proteomes" id="UP000000345">
    <property type="component" value="Chromosome"/>
</dbReference>
<gene>
    <name evidence="3" type="ordered locus">MTBMA_c06240</name>
</gene>
<keyword evidence="4" id="KW-1185">Reference proteome</keyword>
<accession>D9PVH1</accession>
<keyword evidence="2 3" id="KW-0808">Transferase</keyword>
<dbReference type="EMBL" id="CP001710">
    <property type="protein sequence ID" value="ADL58219.1"/>
    <property type="molecule type" value="Genomic_DNA"/>
</dbReference>
<evidence type="ECO:0000313" key="3">
    <source>
        <dbReference type="EMBL" id="ADL58219.1"/>
    </source>
</evidence>
<dbReference type="HOGENOM" id="CLU_784888_0_0_2"/>
<dbReference type="GeneID" id="9704332"/>
<dbReference type="SUPFAM" id="SSF53756">
    <property type="entry name" value="UDP-Glycosyltransferase/glycogen phosphorylase"/>
    <property type="match status" value="1"/>
</dbReference>
<dbReference type="RefSeq" id="WP_013295443.1">
    <property type="nucleotide sequence ID" value="NC_014408.1"/>
</dbReference>
<reference evidence="3 4" key="2">
    <citation type="journal article" date="2010" name="J. Bacteriol.">
        <title>Complete genome sequence of Methanothermobacter marburgensis, a methanoarchaeon model organism.</title>
        <authorList>
            <person name="Liesegang H."/>
            <person name="Kaster A.K."/>
            <person name="Wiezer A."/>
            <person name="Goenrich M."/>
            <person name="Wollherr A."/>
            <person name="Seedorf H."/>
            <person name="Gottschalk G."/>
            <person name="Thauer R.K."/>
        </authorList>
    </citation>
    <scope>NUCLEOTIDE SEQUENCE [LARGE SCALE GENOMIC DNA]</scope>
    <source>
        <strain evidence="4">ATCC BAA-927 / DSM 2133 / JCM 14651 / NBRC 100331 / OCM 82 / Marburg</strain>
    </source>
</reference>
<dbReference type="GO" id="GO:0016757">
    <property type="term" value="F:glycosyltransferase activity"/>
    <property type="evidence" value="ECO:0007669"/>
    <property type="project" value="UniProtKB-KW"/>
</dbReference>
<dbReference type="GeneID" id="58978240"/>
<dbReference type="KEGG" id="mmg:MTBMA_c06240"/>
<evidence type="ECO:0000256" key="1">
    <source>
        <dbReference type="ARBA" id="ARBA00022676"/>
    </source>
</evidence>
<sequence length="378" mass="43645">MNILIIPHVPHTVCNIPGRSNFFIENLKKNNEIHVLSWDMPYPLTFNRIRNFSSIIKNYTTSIEDNIFVHHVGRTFILPPLNRGVVNAQIRDIIDKNSIDVIFSESFIWDLVPPFDEVPVIYDLVDDHVDSYKNVPLMMRFMSKFLRIEDSIGEQIEKADHTVFVSSVLRDKYKNLSKEASVLPNGVEINKFRMAKPDRFIDKFNLDNYDYVLGYVSYFGEWSNLYETVSNLIPFLEEKNSVIIIAGVGPEVDKLRKIGSDRVILTGMVEHQHIPSLMKTFDVGLLPFRKYPFTDAASPIKYFEYSAAGLKVVSSPLEEVRRIEFGNTVFFDDIKDIRNAVEMAIEIDCDKSALMRSVKLYDWSRLSNSLENILKTKL</sequence>
<dbReference type="PANTHER" id="PTHR12526">
    <property type="entry name" value="GLYCOSYLTRANSFERASE"/>
    <property type="match status" value="1"/>
</dbReference>